<keyword evidence="1" id="KW-0812">Transmembrane</keyword>
<comment type="caution">
    <text evidence="2">The sequence shown here is derived from an EMBL/GenBank/DDBJ whole genome shotgun (WGS) entry which is preliminary data.</text>
</comment>
<gene>
    <name evidence="2" type="ORF">ASZ90_016913</name>
</gene>
<evidence type="ECO:0000313" key="2">
    <source>
        <dbReference type="EMBL" id="KUG05660.1"/>
    </source>
</evidence>
<keyword evidence="1" id="KW-0472">Membrane</keyword>
<feature type="transmembrane region" description="Helical" evidence="1">
    <location>
        <begin position="45"/>
        <end position="63"/>
    </location>
</feature>
<dbReference type="EMBL" id="LNQE01001787">
    <property type="protein sequence ID" value="KUG05660.1"/>
    <property type="molecule type" value="Genomic_DNA"/>
</dbReference>
<feature type="transmembrane region" description="Helical" evidence="1">
    <location>
        <begin position="102"/>
        <end position="121"/>
    </location>
</feature>
<dbReference type="AlphaFoldDB" id="A0A0W8EAZ5"/>
<accession>A0A0W8EAZ5</accession>
<evidence type="ECO:0000256" key="1">
    <source>
        <dbReference type="SAM" id="Phobius"/>
    </source>
</evidence>
<keyword evidence="1" id="KW-1133">Transmembrane helix</keyword>
<organism evidence="2">
    <name type="scientific">hydrocarbon metagenome</name>
    <dbReference type="NCBI Taxonomy" id="938273"/>
    <lineage>
        <taxon>unclassified sequences</taxon>
        <taxon>metagenomes</taxon>
        <taxon>ecological metagenomes</taxon>
    </lineage>
</organism>
<reference evidence="2" key="1">
    <citation type="journal article" date="2015" name="Proc. Natl. Acad. Sci. U.S.A.">
        <title>Networks of energetic and metabolic interactions define dynamics in microbial communities.</title>
        <authorList>
            <person name="Embree M."/>
            <person name="Liu J.K."/>
            <person name="Al-Bassam M.M."/>
            <person name="Zengler K."/>
        </authorList>
    </citation>
    <scope>NUCLEOTIDE SEQUENCE</scope>
</reference>
<proteinExistence type="predicted"/>
<feature type="transmembrane region" description="Helical" evidence="1">
    <location>
        <begin position="75"/>
        <end position="96"/>
    </location>
</feature>
<name>A0A0W8EAZ5_9ZZZZ</name>
<sequence length="136" mass="14664">MGVGLSGAFYQVKVTGYGTTFLPVTADIDYILQGLYSGNTMISSLSWILGSFLLMAATILWLIGENAHNRQHQSVGLLLIFSGGLYLASVVIRYGPLFHGPGGIAIPFAIPLLIILGYAMVNDHLKLTPQNVIRDL</sequence>
<protein>
    <submittedName>
        <fullName evidence="2">Uncharacterized protein</fullName>
    </submittedName>
</protein>